<dbReference type="Pfam" id="PF00884">
    <property type="entry name" value="Sulfatase"/>
    <property type="match status" value="1"/>
</dbReference>
<dbReference type="GO" id="GO:0005886">
    <property type="term" value="C:plasma membrane"/>
    <property type="evidence" value="ECO:0007669"/>
    <property type="project" value="UniProtKB-SubCell"/>
</dbReference>
<feature type="transmembrane region" description="Helical" evidence="7">
    <location>
        <begin position="183"/>
        <end position="203"/>
    </location>
</feature>
<keyword evidence="5 7" id="KW-1133">Transmembrane helix</keyword>
<evidence type="ECO:0000256" key="4">
    <source>
        <dbReference type="ARBA" id="ARBA00022692"/>
    </source>
</evidence>
<keyword evidence="4 7" id="KW-0812">Transmembrane</keyword>
<evidence type="ECO:0000256" key="6">
    <source>
        <dbReference type="ARBA" id="ARBA00023136"/>
    </source>
</evidence>
<keyword evidence="3" id="KW-1003">Cell membrane</keyword>
<name>G9YJK2_9FIRM</name>
<dbReference type="HOGENOM" id="CLU_028667_0_0_9"/>
<dbReference type="eggNOG" id="COG1368">
    <property type="taxonomic scope" value="Bacteria"/>
</dbReference>
<gene>
    <name evidence="9" type="ORF">HMPREF0080_01855</name>
</gene>
<organism evidence="9 10">
    <name type="scientific">Anaeroglobus geminatus F0357</name>
    <dbReference type="NCBI Taxonomy" id="861450"/>
    <lineage>
        <taxon>Bacteria</taxon>
        <taxon>Bacillati</taxon>
        <taxon>Bacillota</taxon>
        <taxon>Negativicutes</taxon>
        <taxon>Veillonellales</taxon>
        <taxon>Veillonellaceae</taxon>
        <taxon>Anaeroglobus</taxon>
    </lineage>
</organism>
<keyword evidence="10" id="KW-1185">Reference proteome</keyword>
<dbReference type="InterPro" id="IPR000917">
    <property type="entry name" value="Sulfatase_N"/>
</dbReference>
<evidence type="ECO:0000256" key="2">
    <source>
        <dbReference type="ARBA" id="ARBA00004936"/>
    </source>
</evidence>
<reference evidence="9 10" key="1">
    <citation type="submission" date="2011-08" db="EMBL/GenBank/DDBJ databases">
        <authorList>
            <person name="Weinstock G."/>
            <person name="Sodergren E."/>
            <person name="Clifton S."/>
            <person name="Fulton L."/>
            <person name="Fulton B."/>
            <person name="Courtney L."/>
            <person name="Fronick C."/>
            <person name="Harrison M."/>
            <person name="Strong C."/>
            <person name="Farmer C."/>
            <person name="Delahaunty K."/>
            <person name="Markovic C."/>
            <person name="Hall O."/>
            <person name="Minx P."/>
            <person name="Tomlinson C."/>
            <person name="Mitreva M."/>
            <person name="Hou S."/>
            <person name="Chen J."/>
            <person name="Wollam A."/>
            <person name="Pepin K.H."/>
            <person name="Johnson M."/>
            <person name="Bhonagiri V."/>
            <person name="Zhang X."/>
            <person name="Suruliraj S."/>
            <person name="Warren W."/>
            <person name="Chinwalla A."/>
            <person name="Mardis E.R."/>
            <person name="Wilson R.K."/>
        </authorList>
    </citation>
    <scope>NUCLEOTIDE SEQUENCE [LARGE SCALE GENOMIC DNA]</scope>
    <source>
        <strain evidence="9 10">F0357</strain>
    </source>
</reference>
<dbReference type="OrthoDB" id="9777768at2"/>
<feature type="transmembrane region" description="Helical" evidence="7">
    <location>
        <begin position="94"/>
        <end position="115"/>
    </location>
</feature>
<dbReference type="SUPFAM" id="SSF53649">
    <property type="entry name" value="Alkaline phosphatase-like"/>
    <property type="match status" value="1"/>
</dbReference>
<feature type="transmembrane region" description="Helical" evidence="7">
    <location>
        <begin position="56"/>
        <end position="74"/>
    </location>
</feature>
<sequence>MSRWQVLTKTVQIEIRAFLFFTVLFSLFRLAFIIFFSEQLASVGIKDVGEAMLLGLRLSLKSTGVIVLLSVVVADTPQQLWLKWPAQTIRRFSYGFMTVVLTFLFAGRLPFYRIFNSGYNMLVINGKNDGIKAILKTGVEQYHAIPLLLGALAVSAISVLLLYRVLNCSVRTAEPPESRTRKVLLAVGGILFFLVFCVFIRYGGGFSYAHSVNWENAARLPSNLLNEAVLDDIQALYRVRSIHKRMSKLSSVSLTSDEVRSRIAAIGGNGNADGFDEAFTRIVTTERLREQPRSVTVILGESYGLWPFLAAYDEPGAYIAREGRRLAADEHSMSPAYALAQGTGTMPAINGLLTGMPDVGLYPNYEPQSYKSAYGLGIGSVMKHLGYKTVFWYGGFSTWQDVKKMAMAQNFDEFHDASEMQSDEENAWGVADGALFRAVETYMTAHKGEKILNVIMTTSNHPPYSVPVEKEGFDADKVHGHVPDSIADTPEQVNEMGHFWYADHVMGEFVDTLRRQDPTALFVITGDHSERFSFVRDVGPGVASTIPLIFYGQGMRKDWIASDSTGMSIQMIPTLAELVGRPGETYMSMVPSLFEKEKFVFNHRLWADDKGIFEQNDRMPGAYKDKIRIMRELTAWRIKHGNRI</sequence>
<comment type="caution">
    <text evidence="9">The sequence shown here is derived from an EMBL/GenBank/DDBJ whole genome shotgun (WGS) entry which is preliminary data.</text>
</comment>
<dbReference type="STRING" id="861450.HMPREF0080_01855"/>
<protein>
    <submittedName>
        <fullName evidence="9">Arylsulfatase</fullName>
    </submittedName>
</protein>
<dbReference type="EMBL" id="AGCJ01000081">
    <property type="protein sequence ID" value="EHM38401.1"/>
    <property type="molecule type" value="Genomic_DNA"/>
</dbReference>
<evidence type="ECO:0000256" key="3">
    <source>
        <dbReference type="ARBA" id="ARBA00022475"/>
    </source>
</evidence>
<accession>G9YJK2</accession>
<evidence type="ECO:0000313" key="10">
    <source>
        <dbReference type="Proteomes" id="UP000005481"/>
    </source>
</evidence>
<keyword evidence="6 7" id="KW-0472">Membrane</keyword>
<evidence type="ECO:0000256" key="5">
    <source>
        <dbReference type="ARBA" id="ARBA00022989"/>
    </source>
</evidence>
<evidence type="ECO:0000313" key="9">
    <source>
        <dbReference type="EMBL" id="EHM38401.1"/>
    </source>
</evidence>
<dbReference type="RefSeq" id="WP_006790821.1">
    <property type="nucleotide sequence ID" value="NZ_JH417610.1"/>
</dbReference>
<dbReference type="PATRIC" id="fig|861450.3.peg.1713"/>
<feature type="domain" description="Sulfatase N-terminal" evidence="8">
    <location>
        <begin position="296"/>
        <end position="580"/>
    </location>
</feature>
<proteinExistence type="predicted"/>
<evidence type="ECO:0000256" key="1">
    <source>
        <dbReference type="ARBA" id="ARBA00004651"/>
    </source>
</evidence>
<feature type="transmembrane region" description="Helical" evidence="7">
    <location>
        <begin position="144"/>
        <end position="163"/>
    </location>
</feature>
<dbReference type="Gene3D" id="3.40.720.10">
    <property type="entry name" value="Alkaline Phosphatase, subunit A"/>
    <property type="match status" value="1"/>
</dbReference>
<dbReference type="PANTHER" id="PTHR47371:SF3">
    <property type="entry name" value="PHOSPHOGLYCEROL TRANSFERASE I"/>
    <property type="match status" value="1"/>
</dbReference>
<evidence type="ECO:0000259" key="8">
    <source>
        <dbReference type="Pfam" id="PF00884"/>
    </source>
</evidence>
<comment type="subcellular location">
    <subcellularLocation>
        <location evidence="1">Cell membrane</location>
        <topology evidence="1">Multi-pass membrane protein</topology>
    </subcellularLocation>
</comment>
<dbReference type="AlphaFoldDB" id="G9YJK2"/>
<dbReference type="Proteomes" id="UP000005481">
    <property type="component" value="Unassembled WGS sequence"/>
</dbReference>
<dbReference type="InterPro" id="IPR050448">
    <property type="entry name" value="OpgB/LTA_synthase_biosynth"/>
</dbReference>
<comment type="pathway">
    <text evidence="2">Cell wall biogenesis; lipoteichoic acid biosynthesis.</text>
</comment>
<evidence type="ECO:0000256" key="7">
    <source>
        <dbReference type="SAM" id="Phobius"/>
    </source>
</evidence>
<dbReference type="PANTHER" id="PTHR47371">
    <property type="entry name" value="LIPOTEICHOIC ACID SYNTHASE"/>
    <property type="match status" value="1"/>
</dbReference>
<dbReference type="CDD" id="cd16015">
    <property type="entry name" value="LTA_synthase"/>
    <property type="match status" value="1"/>
</dbReference>
<dbReference type="InterPro" id="IPR017850">
    <property type="entry name" value="Alkaline_phosphatase_core_sf"/>
</dbReference>
<feature type="transmembrane region" description="Helical" evidence="7">
    <location>
        <begin position="17"/>
        <end position="36"/>
    </location>
</feature>